<feature type="region of interest" description="Disordered" evidence="2">
    <location>
        <begin position="1"/>
        <end position="27"/>
    </location>
</feature>
<dbReference type="InterPro" id="IPR002885">
    <property type="entry name" value="PPR_rpt"/>
</dbReference>
<feature type="compositionally biased region" description="Polar residues" evidence="2">
    <location>
        <begin position="1"/>
        <end position="23"/>
    </location>
</feature>
<comment type="caution">
    <text evidence="3">The sequence shown here is derived from an EMBL/GenBank/DDBJ whole genome shotgun (WGS) entry which is preliminary data.</text>
</comment>
<proteinExistence type="predicted"/>
<dbReference type="InterPro" id="IPR011990">
    <property type="entry name" value="TPR-like_helical_dom_sf"/>
</dbReference>
<evidence type="ECO:0000313" key="4">
    <source>
        <dbReference type="Proteomes" id="UP001642360"/>
    </source>
</evidence>
<dbReference type="EMBL" id="CAUOFW020001022">
    <property type="protein sequence ID" value="CAK9140174.1"/>
    <property type="molecule type" value="Genomic_DNA"/>
</dbReference>
<keyword evidence="4" id="KW-1185">Reference proteome</keyword>
<dbReference type="InterPro" id="IPR044190">
    <property type="entry name" value="THA8-like"/>
</dbReference>
<dbReference type="Proteomes" id="UP001642360">
    <property type="component" value="Unassembled WGS sequence"/>
</dbReference>
<name>A0ABC8R5D7_9AQUA</name>
<dbReference type="Pfam" id="PF13041">
    <property type="entry name" value="PPR_2"/>
    <property type="match status" value="1"/>
</dbReference>
<gene>
    <name evidence="3" type="ORF">ILEXP_LOCUS7613</name>
</gene>
<reference evidence="3 4" key="1">
    <citation type="submission" date="2024-02" db="EMBL/GenBank/DDBJ databases">
        <authorList>
            <person name="Vignale AGUSTIN F."/>
            <person name="Sosa J E."/>
            <person name="Modenutti C."/>
        </authorList>
    </citation>
    <scope>NUCLEOTIDE SEQUENCE [LARGE SCALE GENOMIC DNA]</scope>
</reference>
<evidence type="ECO:0000256" key="1">
    <source>
        <dbReference type="ARBA" id="ARBA00022737"/>
    </source>
</evidence>
<sequence length="267" mass="30406">MNLSATQTPPSTIYTCLSKSASPNNNRNRRLLEIRPLRYASTKDKTGMGIAALTATTMRDRSKNRKPLQRGRNLSIEAIQTVQALKRANNNNNDVDKESSLEHVFDSKVRRLLKLDMIAVLRELLRQNECLLALKVFEDIRKEYWYKPQVSVYAEIITALGSNRLLKKVDCLFIELKRESSLEPDIQCFNALFESLLTFNSTKLAMEAFYFMKSIGGEPDKSTFTILIKGLESNGETSVSAILRREAQKYYGESLSLLDEEEEMAMS</sequence>
<dbReference type="Gene3D" id="1.25.40.10">
    <property type="entry name" value="Tetratricopeptide repeat domain"/>
    <property type="match status" value="1"/>
</dbReference>
<organism evidence="3 4">
    <name type="scientific">Ilex paraguariensis</name>
    <name type="common">yerba mate</name>
    <dbReference type="NCBI Taxonomy" id="185542"/>
    <lineage>
        <taxon>Eukaryota</taxon>
        <taxon>Viridiplantae</taxon>
        <taxon>Streptophyta</taxon>
        <taxon>Embryophyta</taxon>
        <taxon>Tracheophyta</taxon>
        <taxon>Spermatophyta</taxon>
        <taxon>Magnoliopsida</taxon>
        <taxon>eudicotyledons</taxon>
        <taxon>Gunneridae</taxon>
        <taxon>Pentapetalae</taxon>
        <taxon>asterids</taxon>
        <taxon>campanulids</taxon>
        <taxon>Aquifoliales</taxon>
        <taxon>Aquifoliaceae</taxon>
        <taxon>Ilex</taxon>
    </lineage>
</organism>
<evidence type="ECO:0008006" key="5">
    <source>
        <dbReference type="Google" id="ProtNLM"/>
    </source>
</evidence>
<evidence type="ECO:0000313" key="3">
    <source>
        <dbReference type="EMBL" id="CAK9140174.1"/>
    </source>
</evidence>
<evidence type="ECO:0000256" key="2">
    <source>
        <dbReference type="SAM" id="MobiDB-lite"/>
    </source>
</evidence>
<dbReference type="PANTHER" id="PTHR47594:SF4">
    <property type="entry name" value="OS04G0475500 PROTEIN"/>
    <property type="match status" value="1"/>
</dbReference>
<dbReference type="PANTHER" id="PTHR47594">
    <property type="entry name" value="PPR CONTAINING PLANT-LIKE PROTEIN"/>
    <property type="match status" value="1"/>
</dbReference>
<keyword evidence="1" id="KW-0677">Repeat</keyword>
<accession>A0ABC8R5D7</accession>
<protein>
    <recommendedName>
        <fullName evidence="5">Pentatricopeptide repeat-containing protein</fullName>
    </recommendedName>
</protein>
<dbReference type="AlphaFoldDB" id="A0ABC8R5D7"/>